<gene>
    <name evidence="8 10 13" type="primary">xylB</name>
</gene>
<dbReference type="InterPro" id="IPR043129">
    <property type="entry name" value="ATPase_NBD"/>
</dbReference>
<dbReference type="InterPro" id="IPR006000">
    <property type="entry name" value="Xylulokinase"/>
</dbReference>
<comment type="similarity">
    <text evidence="1 8 9">Belongs to the FGGY kinase family.</text>
</comment>
<feature type="site" description="Important for activity" evidence="8">
    <location>
        <position position="11"/>
    </location>
</feature>
<evidence type="ECO:0000256" key="6">
    <source>
        <dbReference type="ARBA" id="ARBA00022840"/>
    </source>
</evidence>
<evidence type="ECO:0000256" key="7">
    <source>
        <dbReference type="ARBA" id="ARBA00023277"/>
    </source>
</evidence>
<proteinExistence type="inferred from homology"/>
<dbReference type="InterPro" id="IPR018485">
    <property type="entry name" value="FGGY_C"/>
</dbReference>
<protein>
    <recommendedName>
        <fullName evidence="8 10">Xylulose kinase</fullName>
        <shortName evidence="8 10">Xylulokinase</shortName>
        <ecNumber evidence="8 10">2.7.1.17</ecNumber>
    </recommendedName>
</protein>
<sequence length="502" mass="56435">MIEMDYVLGLDLGTSSLKGDLLDESGKTVCVASTEYELLTPKSGYNEQNPNDWVQACYRLFEKMSQKISDFTSNLIGISFSGQMHSLVVADEDGNALRPAILWNDVRTTKQCNDITENFGEEILKITKNLVLEGFTLPKILWIQENEPEIWKKVRKIFLPKDYLRYFLTGNFQMDYSDAAGTLLMDIKEKKWSQVILKKYNIPIEYLPELVNSFDFVGNLDENIKKSYGFKNNIKIFAGGADNAVSSLGTGLNDYETAIASTGTSGVFLSLEDSIHNEYNGKFHLFNHALPDKYYSMGVTLSAGQSISWFKDLIAKSESYDKFLSNVSDVPIGSNGLLFTPYISGERTPYFDSQIRASFIGLNDTHSLDDLKRAVIEGVTFSLKDSQVLMESLREKEFRRIISIGGGAKNKEWLQIQADIFNTQVVTLDTEEGPGLGAAMIAAMGVGWFETVEECVAHTITYINKIDPISENVAEYKKIYELYTQVYPYTKDITHALSEDPV</sequence>
<comment type="catalytic activity">
    <reaction evidence="8 10">
        <text>D-xylulose + ATP = D-xylulose 5-phosphate + ADP + H(+)</text>
        <dbReference type="Rhea" id="RHEA:10964"/>
        <dbReference type="ChEBI" id="CHEBI:15378"/>
        <dbReference type="ChEBI" id="CHEBI:17140"/>
        <dbReference type="ChEBI" id="CHEBI:30616"/>
        <dbReference type="ChEBI" id="CHEBI:57737"/>
        <dbReference type="ChEBI" id="CHEBI:456216"/>
        <dbReference type="EC" id="2.7.1.17"/>
    </reaction>
</comment>
<keyword evidence="3 8" id="KW-0808">Transferase</keyword>
<feature type="active site" description="Proton acceptor" evidence="8">
    <location>
        <position position="242"/>
    </location>
</feature>
<dbReference type="Pfam" id="PF02782">
    <property type="entry name" value="FGGY_C"/>
    <property type="match status" value="1"/>
</dbReference>
<evidence type="ECO:0000256" key="5">
    <source>
        <dbReference type="ARBA" id="ARBA00022777"/>
    </source>
</evidence>
<name>O82846_TETHA</name>
<feature type="domain" description="Carbohydrate kinase FGGY N-terminal" evidence="11">
    <location>
        <begin position="6"/>
        <end position="249"/>
    </location>
</feature>
<evidence type="ECO:0000256" key="9">
    <source>
        <dbReference type="RuleBase" id="RU003733"/>
    </source>
</evidence>
<keyword evidence="2 8" id="KW-0859">Xylose metabolism</keyword>
<dbReference type="InterPro" id="IPR018484">
    <property type="entry name" value="FGGY_N"/>
</dbReference>
<dbReference type="NCBIfam" id="TIGR01312">
    <property type="entry name" value="XylB"/>
    <property type="match status" value="1"/>
</dbReference>
<evidence type="ECO:0000256" key="4">
    <source>
        <dbReference type="ARBA" id="ARBA00022741"/>
    </source>
</evidence>
<dbReference type="CDD" id="cd07808">
    <property type="entry name" value="ASKHA_NBD_FGGY_EcXK-like"/>
    <property type="match status" value="1"/>
</dbReference>
<keyword evidence="7 8" id="KW-0119">Carbohydrate metabolism</keyword>
<accession>O82846</accession>
<feature type="domain" description="Carbohydrate kinase FGGY C-terminal" evidence="12">
    <location>
        <begin position="260"/>
        <end position="445"/>
    </location>
</feature>
<dbReference type="Gene3D" id="3.30.420.40">
    <property type="match status" value="2"/>
</dbReference>
<dbReference type="PANTHER" id="PTHR43095:SF5">
    <property type="entry name" value="XYLULOSE KINASE"/>
    <property type="match status" value="1"/>
</dbReference>
<dbReference type="GO" id="GO:0005998">
    <property type="term" value="P:xylulose catabolic process"/>
    <property type="evidence" value="ECO:0007669"/>
    <property type="project" value="UniProtKB-UniRule"/>
</dbReference>
<keyword evidence="4 8" id="KW-0547">Nucleotide-binding</keyword>
<dbReference type="InterPro" id="IPR018483">
    <property type="entry name" value="Carb_kinase_FGGY_CS"/>
</dbReference>
<dbReference type="AlphaFoldDB" id="O82846"/>
<dbReference type="PANTHER" id="PTHR43095">
    <property type="entry name" value="SUGAR KINASE"/>
    <property type="match status" value="1"/>
</dbReference>
<dbReference type="PROSITE" id="PS00445">
    <property type="entry name" value="FGGY_KINASES_2"/>
    <property type="match status" value="1"/>
</dbReference>
<keyword evidence="6 8" id="KW-0067">ATP-binding</keyword>
<dbReference type="InterPro" id="IPR000577">
    <property type="entry name" value="Carb_kinase_FGGY"/>
</dbReference>
<evidence type="ECO:0000313" key="13">
    <source>
        <dbReference type="EMBL" id="BAA31872.1"/>
    </source>
</evidence>
<dbReference type="GO" id="GO:0005524">
    <property type="term" value="F:ATP binding"/>
    <property type="evidence" value="ECO:0007669"/>
    <property type="project" value="UniProtKB-UniRule"/>
</dbReference>
<dbReference type="Pfam" id="PF00370">
    <property type="entry name" value="FGGY_N"/>
    <property type="match status" value="1"/>
</dbReference>
<dbReference type="GO" id="GO:0042732">
    <property type="term" value="P:D-xylose metabolic process"/>
    <property type="evidence" value="ECO:0007669"/>
    <property type="project" value="UniProtKB-KW"/>
</dbReference>
<dbReference type="SUPFAM" id="SSF53067">
    <property type="entry name" value="Actin-like ATPase domain"/>
    <property type="match status" value="2"/>
</dbReference>
<evidence type="ECO:0000259" key="11">
    <source>
        <dbReference type="Pfam" id="PF00370"/>
    </source>
</evidence>
<evidence type="ECO:0000256" key="3">
    <source>
        <dbReference type="ARBA" id="ARBA00022679"/>
    </source>
</evidence>
<dbReference type="GO" id="GO:0004856">
    <property type="term" value="F:D-xylulokinase activity"/>
    <property type="evidence" value="ECO:0007669"/>
    <property type="project" value="UniProtKB-UniRule"/>
</dbReference>
<feature type="binding site" evidence="8">
    <location>
        <begin position="84"/>
        <end position="85"/>
    </location>
    <ligand>
        <name>substrate</name>
    </ligand>
</feature>
<dbReference type="PIRSF" id="PIRSF000538">
    <property type="entry name" value="GlpK"/>
    <property type="match status" value="1"/>
</dbReference>
<reference evidence="13" key="1">
    <citation type="journal article" date="1998" name="Appl. Environ. Microbiol.">
        <title>Sequencing and characterization of the xyl operon of a Gram-positive bacterium, Tetragenococcus halophila.</title>
        <authorList>
            <person name="Takeda Y."/>
            <person name="Takase K."/>
            <person name="Yamato I."/>
            <person name="Abe K."/>
        </authorList>
    </citation>
    <scope>NUCLEOTIDE SEQUENCE</scope>
    <source>
        <strain evidence="13">I-13</strain>
    </source>
</reference>
<dbReference type="PROSITE" id="PS00933">
    <property type="entry name" value="FGGY_KINASES_1"/>
    <property type="match status" value="1"/>
</dbReference>
<comment type="function">
    <text evidence="8">Catalyzes the phosphorylation of D-xylulose to D-xylulose 5-phosphate.</text>
</comment>
<evidence type="ECO:0000256" key="1">
    <source>
        <dbReference type="ARBA" id="ARBA00009156"/>
    </source>
</evidence>
<dbReference type="EC" id="2.7.1.17" evidence="8 10"/>
<dbReference type="InterPro" id="IPR050406">
    <property type="entry name" value="FGGY_Carb_Kinase"/>
</dbReference>
<dbReference type="EMBL" id="AB009593">
    <property type="protein sequence ID" value="BAA31872.1"/>
    <property type="molecule type" value="Genomic_DNA"/>
</dbReference>
<evidence type="ECO:0000256" key="8">
    <source>
        <dbReference type="HAMAP-Rule" id="MF_02220"/>
    </source>
</evidence>
<evidence type="ECO:0000256" key="2">
    <source>
        <dbReference type="ARBA" id="ARBA00022629"/>
    </source>
</evidence>
<organism evidence="13">
    <name type="scientific">Tetragenococcus halophilus</name>
    <name type="common">Pediococcus halophilus</name>
    <dbReference type="NCBI Taxonomy" id="51669"/>
    <lineage>
        <taxon>Bacteria</taxon>
        <taxon>Bacillati</taxon>
        <taxon>Bacillota</taxon>
        <taxon>Bacilli</taxon>
        <taxon>Lactobacillales</taxon>
        <taxon>Enterococcaceae</taxon>
        <taxon>Tetragenococcus</taxon>
    </lineage>
</organism>
<dbReference type="HAMAP" id="MF_02220">
    <property type="entry name" value="XylB"/>
    <property type="match status" value="1"/>
</dbReference>
<keyword evidence="5 8" id="KW-0418">Kinase</keyword>
<evidence type="ECO:0000256" key="10">
    <source>
        <dbReference type="RuleBase" id="RU364073"/>
    </source>
</evidence>
<evidence type="ECO:0000259" key="12">
    <source>
        <dbReference type="Pfam" id="PF02782"/>
    </source>
</evidence>